<dbReference type="Gene3D" id="4.10.1000.10">
    <property type="entry name" value="Zinc finger, CCCH-type"/>
    <property type="match status" value="2"/>
</dbReference>
<dbReference type="GO" id="GO:1900153">
    <property type="term" value="P:positive regulation of nuclear-transcribed mRNA catabolic process, deadenylation-dependent decay"/>
    <property type="evidence" value="ECO:0007669"/>
    <property type="project" value="UniProtKB-UniRule"/>
</dbReference>
<dbReference type="InterPro" id="IPR000571">
    <property type="entry name" value="Znf_CCCH"/>
</dbReference>
<comment type="subcellular location">
    <subcellularLocation>
        <location evidence="1">Cytoplasm</location>
        <location evidence="1">P-body</location>
    </subcellularLocation>
    <subcellularLocation>
        <location evidence="2">Cytoplasmic granule</location>
    </subcellularLocation>
    <subcellularLocation>
        <location evidence="18">Nucleus</location>
    </subcellularLocation>
    <subcellularLocation>
        <location evidence="18">Cytoplasm</location>
    </subcellularLocation>
</comment>
<dbReference type="GO" id="GO:1990904">
    <property type="term" value="C:ribonucleoprotein complex"/>
    <property type="evidence" value="ECO:0007669"/>
    <property type="project" value="UniProtKB-KW"/>
</dbReference>
<keyword evidence="6 17" id="KW-0479">Metal-binding</keyword>
<keyword evidence="15 18" id="KW-0687">Ribonucleoprotein</keyword>
<dbReference type="GO" id="GO:0051028">
    <property type="term" value="P:mRNA transport"/>
    <property type="evidence" value="ECO:0007669"/>
    <property type="project" value="UniProtKB-KW"/>
</dbReference>
<evidence type="ECO:0000256" key="9">
    <source>
        <dbReference type="ARBA" id="ARBA00022816"/>
    </source>
</evidence>
<evidence type="ECO:0000256" key="5">
    <source>
        <dbReference type="ARBA" id="ARBA00022553"/>
    </source>
</evidence>
<feature type="compositionally biased region" description="Low complexity" evidence="19">
    <location>
        <begin position="296"/>
        <end position="317"/>
    </location>
</feature>
<proteinExistence type="predicted"/>
<keyword evidence="14 18" id="KW-0539">Nucleus</keyword>
<evidence type="ECO:0000256" key="2">
    <source>
        <dbReference type="ARBA" id="ARBA00004463"/>
    </source>
</evidence>
<dbReference type="GO" id="GO:0061158">
    <property type="term" value="P:3'-UTR-mediated mRNA destabilization"/>
    <property type="evidence" value="ECO:0007669"/>
    <property type="project" value="UniProtKB-UniRule"/>
</dbReference>
<evidence type="ECO:0000256" key="13">
    <source>
        <dbReference type="ARBA" id="ARBA00023125"/>
    </source>
</evidence>
<feature type="region of interest" description="Disordered" evidence="19">
    <location>
        <begin position="198"/>
        <end position="230"/>
    </location>
</feature>
<dbReference type="GO" id="GO:0000932">
    <property type="term" value="C:P-body"/>
    <property type="evidence" value="ECO:0007669"/>
    <property type="project" value="UniProtKB-SubCell"/>
</dbReference>
<feature type="zinc finger region" description="C3H1-type" evidence="17">
    <location>
        <begin position="143"/>
        <end position="171"/>
    </location>
</feature>
<dbReference type="PANTHER" id="PTHR12547">
    <property type="entry name" value="CCCH ZINC FINGER/TIS11-RELATED"/>
    <property type="match status" value="1"/>
</dbReference>
<evidence type="ECO:0000313" key="21">
    <source>
        <dbReference type="Proteomes" id="UP001652622"/>
    </source>
</evidence>
<keyword evidence="4 18" id="KW-0963">Cytoplasm</keyword>
<feature type="zinc finger region" description="C3H1-type" evidence="17">
    <location>
        <begin position="105"/>
        <end position="133"/>
    </location>
</feature>
<dbReference type="PROSITE" id="PS50103">
    <property type="entry name" value="ZF_C3H1"/>
    <property type="match status" value="2"/>
</dbReference>
<keyword evidence="9" id="KW-0509">mRNA transport</keyword>
<dbReference type="SUPFAM" id="SSF90229">
    <property type="entry name" value="CCCH zinc finger"/>
    <property type="match status" value="2"/>
</dbReference>
<feature type="domain" description="C3H1-type" evidence="20">
    <location>
        <begin position="105"/>
        <end position="133"/>
    </location>
</feature>
<evidence type="ECO:0000256" key="3">
    <source>
        <dbReference type="ARBA" id="ARBA00022448"/>
    </source>
</evidence>
<dbReference type="Proteomes" id="UP001652622">
    <property type="component" value="Unplaced"/>
</dbReference>
<dbReference type="SMART" id="SM00356">
    <property type="entry name" value="ZnF_C3H1"/>
    <property type="match status" value="2"/>
</dbReference>
<dbReference type="GeneID" id="117677612"/>
<dbReference type="GO" id="GO:0008270">
    <property type="term" value="F:zinc ion binding"/>
    <property type="evidence" value="ECO:0007669"/>
    <property type="project" value="UniProtKB-KW"/>
</dbReference>
<dbReference type="GO" id="GO:0005634">
    <property type="term" value="C:nucleus"/>
    <property type="evidence" value="ECO:0007669"/>
    <property type="project" value="UniProtKB-SubCell"/>
</dbReference>
<keyword evidence="5" id="KW-0597">Phosphoprotein</keyword>
<sequence length="345" mass="36561">MSSMLDVRNLYQNLLNLSLSEELDTPASAFCSRPACSSEGALPGSGESALWPPRSPWSPQGEQPRPPLRPDRSVSLIEGKGQPLPPPPPGFPPLKQLSAPTPSSRYKTELCRTFSESGRCKYGAKCQFAHGSAELRSVSRHPKYKTELCHKFYLHGECPYGSRCHFIHFPEEAQAFGSHGGGASPHLLRQSLSFSGVPTARRTSPLPGLPDPASFARAPSASPPPTSADLLSPAFEHLNLDPLALVASFRDSLPGPPTGGCCSCRCGKAGGSLQSPRDYFSAAPGTPPSAMPRTPSSNSLSDPDCYSSSSSLSGSDSPVFDQHPVGGPAGTSHRLPIFNRLSVSE</sequence>
<evidence type="ECO:0000256" key="14">
    <source>
        <dbReference type="ARBA" id="ARBA00023242"/>
    </source>
</evidence>
<keyword evidence="11" id="KW-0271">Exosome</keyword>
<evidence type="ECO:0000256" key="1">
    <source>
        <dbReference type="ARBA" id="ARBA00004201"/>
    </source>
</evidence>
<evidence type="ECO:0000256" key="16">
    <source>
        <dbReference type="ARBA" id="ARBA00040871"/>
    </source>
</evidence>
<feature type="domain" description="C3H1-type" evidence="20">
    <location>
        <begin position="143"/>
        <end position="171"/>
    </location>
</feature>
<keyword evidence="12" id="KW-0832">Ubl conjugation</keyword>
<evidence type="ECO:0000256" key="10">
    <source>
        <dbReference type="ARBA" id="ARBA00022833"/>
    </source>
</evidence>
<evidence type="ECO:0000256" key="17">
    <source>
        <dbReference type="PROSITE-ProRule" id="PRU00723"/>
    </source>
</evidence>
<evidence type="ECO:0000256" key="12">
    <source>
        <dbReference type="ARBA" id="ARBA00022843"/>
    </source>
</evidence>
<dbReference type="AlphaFoldDB" id="A0A6P9DDX1"/>
<evidence type="ECO:0000256" key="7">
    <source>
        <dbReference type="ARBA" id="ARBA00022737"/>
    </source>
</evidence>
<keyword evidence="10 17" id="KW-0862">Zinc</keyword>
<feature type="region of interest" description="Disordered" evidence="19">
    <location>
        <begin position="35"/>
        <end position="102"/>
    </location>
</feature>
<keyword evidence="21" id="KW-1185">Reference proteome</keyword>
<evidence type="ECO:0000256" key="4">
    <source>
        <dbReference type="ARBA" id="ARBA00022490"/>
    </source>
</evidence>
<dbReference type="InterPro" id="IPR045877">
    <property type="entry name" value="ZFP36-like"/>
</dbReference>
<evidence type="ECO:0000256" key="19">
    <source>
        <dbReference type="SAM" id="MobiDB-lite"/>
    </source>
</evidence>
<keyword evidence="8 17" id="KW-0863">Zinc-finger</keyword>
<name>A0A6P9DDX1_PANGU</name>
<evidence type="ECO:0000313" key="22">
    <source>
        <dbReference type="RefSeq" id="XP_034293817.2"/>
    </source>
</evidence>
<feature type="region of interest" description="Disordered" evidence="19">
    <location>
        <begin position="275"/>
        <end position="345"/>
    </location>
</feature>
<evidence type="ECO:0000256" key="18">
    <source>
        <dbReference type="RuleBase" id="RU369014"/>
    </source>
</evidence>
<comment type="subunit">
    <text evidence="18">Associates with the cytoplasmic CCR4-NOT deadenylase complex to trigger ARE-containing mRNA deadenylation and decay processes.</text>
</comment>
<feature type="compositionally biased region" description="Low complexity" evidence="19">
    <location>
        <begin position="211"/>
        <end position="220"/>
    </location>
</feature>
<dbReference type="GO" id="GO:0000178">
    <property type="term" value="C:exosome (RNase complex)"/>
    <property type="evidence" value="ECO:0007669"/>
    <property type="project" value="UniProtKB-KW"/>
</dbReference>
<keyword evidence="13" id="KW-0238">DNA-binding</keyword>
<dbReference type="InterPro" id="IPR036855">
    <property type="entry name" value="Znf_CCCH_sf"/>
</dbReference>
<feature type="compositionally biased region" description="Pro residues" evidence="19">
    <location>
        <begin position="83"/>
        <end position="92"/>
    </location>
</feature>
<protein>
    <recommendedName>
        <fullName evidence="16 18">mRNA decay activator protein ZFP36</fullName>
    </recommendedName>
    <alternativeName>
        <fullName evidence="18">Zinc finger protein 36</fullName>
    </alternativeName>
</protein>
<comment type="function">
    <text evidence="18">Zinc-finger RNA-binding protein that destabilizes several cytoplasmic AU-rich element (ARE)-containing mRNA transcripts by promoting their poly(A) tail removal or deadenylation, and hence provide a mechanism for attenuating protein synthesis. Acts as a 3'-untranslated region (UTR) ARE mRNA-binding adapter protein to communicate signaling events to the mRNA decay machinery. Functions by recruiting the CCR4-NOT deadenylase complex and probably other components of the cytoplasmic RNA decay machinery to the bound ARE-containing mRNAs, and hence promotes ARE-mediated mRNA deadenylation and decay processes. Binds to 3'-UTR ARE of numerous mRNAs.</text>
</comment>
<evidence type="ECO:0000259" key="20">
    <source>
        <dbReference type="PROSITE" id="PS50103"/>
    </source>
</evidence>
<organism evidence="21 22">
    <name type="scientific">Pantherophis guttatus</name>
    <name type="common">Corn snake</name>
    <name type="synonym">Elaphe guttata</name>
    <dbReference type="NCBI Taxonomy" id="94885"/>
    <lineage>
        <taxon>Eukaryota</taxon>
        <taxon>Metazoa</taxon>
        <taxon>Chordata</taxon>
        <taxon>Craniata</taxon>
        <taxon>Vertebrata</taxon>
        <taxon>Euteleostomi</taxon>
        <taxon>Lepidosauria</taxon>
        <taxon>Squamata</taxon>
        <taxon>Bifurcata</taxon>
        <taxon>Unidentata</taxon>
        <taxon>Episquamata</taxon>
        <taxon>Toxicofera</taxon>
        <taxon>Serpentes</taxon>
        <taxon>Colubroidea</taxon>
        <taxon>Colubridae</taxon>
        <taxon>Colubrinae</taxon>
        <taxon>Pantherophis</taxon>
    </lineage>
</organism>
<keyword evidence="3" id="KW-0813">Transport</keyword>
<dbReference type="Pfam" id="PF00642">
    <property type="entry name" value="zf-CCCH"/>
    <property type="match status" value="2"/>
</dbReference>
<reference evidence="22" key="1">
    <citation type="submission" date="2025-08" db="UniProtKB">
        <authorList>
            <consortium name="RefSeq"/>
        </authorList>
    </citation>
    <scope>IDENTIFICATION</scope>
    <source>
        <tissue evidence="22">Blood</tissue>
    </source>
</reference>
<dbReference type="KEGG" id="pgut:117677612"/>
<accession>A0A6P9DDX1</accession>
<dbReference type="GO" id="GO:0035925">
    <property type="term" value="F:mRNA 3'-UTR AU-rich region binding"/>
    <property type="evidence" value="ECO:0007669"/>
    <property type="project" value="UniProtKB-UniRule"/>
</dbReference>
<evidence type="ECO:0000256" key="11">
    <source>
        <dbReference type="ARBA" id="ARBA00022835"/>
    </source>
</evidence>
<keyword evidence="7 18" id="KW-0677">Repeat</keyword>
<dbReference type="GO" id="GO:0003677">
    <property type="term" value="F:DNA binding"/>
    <property type="evidence" value="ECO:0007669"/>
    <property type="project" value="UniProtKB-KW"/>
</dbReference>
<gene>
    <name evidence="22" type="primary">ZFP36</name>
</gene>
<evidence type="ECO:0000256" key="15">
    <source>
        <dbReference type="ARBA" id="ARBA00023274"/>
    </source>
</evidence>
<dbReference type="InParanoid" id="A0A6P9DDX1"/>
<dbReference type="OrthoDB" id="410307at2759"/>
<evidence type="ECO:0000256" key="6">
    <source>
        <dbReference type="ARBA" id="ARBA00022723"/>
    </source>
</evidence>
<evidence type="ECO:0000256" key="8">
    <source>
        <dbReference type="ARBA" id="ARBA00022771"/>
    </source>
</evidence>
<dbReference type="RefSeq" id="XP_034293817.2">
    <property type="nucleotide sequence ID" value="XM_034437926.2"/>
</dbReference>
<dbReference type="PANTHER" id="PTHR12547:SF58">
    <property type="entry name" value="MRNA DECAY ACTIVATOR PROTEIN ZFP36"/>
    <property type="match status" value="1"/>
</dbReference>